<organism evidence="2">
    <name type="scientific">Mycobacterium triplex</name>
    <dbReference type="NCBI Taxonomy" id="47839"/>
    <lineage>
        <taxon>Bacteria</taxon>
        <taxon>Bacillati</taxon>
        <taxon>Actinomycetota</taxon>
        <taxon>Actinomycetes</taxon>
        <taxon>Mycobacteriales</taxon>
        <taxon>Mycobacteriaceae</taxon>
        <taxon>Mycobacterium</taxon>
        <taxon>Mycobacterium simiae complex</taxon>
    </lineage>
</organism>
<evidence type="ECO:0000313" key="3">
    <source>
        <dbReference type="EMBL" id="ORX04718.1"/>
    </source>
</evidence>
<dbReference type="EMBL" id="HG964446">
    <property type="protein sequence ID" value="CDO89334.1"/>
    <property type="molecule type" value="Genomic_DNA"/>
</dbReference>
<gene>
    <name evidence="3" type="ORF">AWC29_12435</name>
    <name evidence="2" type="ORF">BN973_03708</name>
</gene>
<accession>A0A024K0K0</accession>
<sequence length="60" mass="5977" precursor="true">MIGKLVAGAAVVGAALGLAAPAVADPAFNQLHCACQAPSPGHGPFVEEQINRGLQDAQAR</sequence>
<keyword evidence="4" id="KW-1185">Reference proteome</keyword>
<dbReference type="HOGENOM" id="CLU_203212_0_0_11"/>
<keyword evidence="1" id="KW-0732">Signal</keyword>
<reference evidence="3 4" key="3">
    <citation type="submission" date="2016-01" db="EMBL/GenBank/DDBJ databases">
        <title>The new phylogeny of the genus Mycobacterium.</title>
        <authorList>
            <person name="Tarcisio F."/>
            <person name="Conor M."/>
            <person name="Antonella G."/>
            <person name="Elisabetta G."/>
            <person name="Giulia F.S."/>
            <person name="Sara T."/>
            <person name="Anna F."/>
            <person name="Clotilde B."/>
            <person name="Roberto B."/>
            <person name="Veronica D.S."/>
            <person name="Fabio R."/>
            <person name="Monica P."/>
            <person name="Olivier J."/>
            <person name="Enrico T."/>
            <person name="Nicola S."/>
        </authorList>
    </citation>
    <scope>NUCLEOTIDE SEQUENCE [LARGE SCALE GENOMIC DNA]</scope>
    <source>
        <strain evidence="3 4">DSM 44626</strain>
    </source>
</reference>
<evidence type="ECO:0000256" key="1">
    <source>
        <dbReference type="SAM" id="SignalP"/>
    </source>
</evidence>
<name>A0A024K0K0_9MYCO</name>
<dbReference type="Proteomes" id="UP000193710">
    <property type="component" value="Unassembled WGS sequence"/>
</dbReference>
<feature type="chain" id="PRO_5001531099" evidence="1">
    <location>
        <begin position="25"/>
        <end position="60"/>
    </location>
</feature>
<dbReference type="Proteomes" id="UP000028880">
    <property type="component" value="Unassembled WGS sequence"/>
</dbReference>
<reference evidence="2" key="2">
    <citation type="submission" date="2014-04" db="EMBL/GenBank/DDBJ databases">
        <authorList>
            <person name="Urmite Genomes U."/>
        </authorList>
    </citation>
    <scope>NUCLEOTIDE SEQUENCE</scope>
    <source>
        <strain evidence="2">DSM 44626</strain>
    </source>
</reference>
<reference evidence="2" key="1">
    <citation type="journal article" date="2014" name="Genome Announc.">
        <title>Draft Genome Sequence of Mycobacterium triplex DSM 44626.</title>
        <authorList>
            <person name="Sassi M."/>
            <person name="Croce O."/>
            <person name="Robert C."/>
            <person name="Raoult D."/>
            <person name="Drancourt M."/>
        </authorList>
    </citation>
    <scope>NUCLEOTIDE SEQUENCE [LARGE SCALE GENOMIC DNA]</scope>
    <source>
        <strain evidence="2">DSM 44626</strain>
    </source>
</reference>
<proteinExistence type="predicted"/>
<dbReference type="AlphaFoldDB" id="A0A024K0K0"/>
<evidence type="ECO:0000313" key="4">
    <source>
        <dbReference type="Proteomes" id="UP000193710"/>
    </source>
</evidence>
<dbReference type="EMBL" id="LQPY01000017">
    <property type="protein sequence ID" value="ORX04718.1"/>
    <property type="molecule type" value="Genomic_DNA"/>
</dbReference>
<evidence type="ECO:0000313" key="2">
    <source>
        <dbReference type="EMBL" id="CDO89334.1"/>
    </source>
</evidence>
<feature type="signal peptide" evidence="1">
    <location>
        <begin position="1"/>
        <end position="24"/>
    </location>
</feature>
<dbReference type="RefSeq" id="WP_036469903.1">
    <property type="nucleotide sequence ID" value="NZ_HG964446.1"/>
</dbReference>
<protein>
    <submittedName>
        <fullName evidence="2">Uncharacterized protein</fullName>
    </submittedName>
</protein>
<dbReference type="OrthoDB" id="9961938at2"/>